<comment type="caution">
    <text evidence="8">The sequence shown here is derived from an EMBL/GenBank/DDBJ whole genome shotgun (WGS) entry which is preliminary data.</text>
</comment>
<protein>
    <submittedName>
        <fullName evidence="8">FAD dependent oxidoreductase</fullName>
    </submittedName>
</protein>
<dbReference type="Pfam" id="PF01266">
    <property type="entry name" value="DAO"/>
    <property type="match status" value="1"/>
</dbReference>
<reference evidence="9" key="1">
    <citation type="journal article" date="2012" name="Science">
        <title>The Paleozoic origin of enzymatic lignin decomposition reconstructed from 31 fungal genomes.</title>
        <authorList>
            <person name="Floudas D."/>
            <person name="Binder M."/>
            <person name="Riley R."/>
            <person name="Barry K."/>
            <person name="Blanchette R.A."/>
            <person name="Henrissat B."/>
            <person name="Martinez A.T."/>
            <person name="Otillar R."/>
            <person name="Spatafora J.W."/>
            <person name="Yadav J.S."/>
            <person name="Aerts A."/>
            <person name="Benoit I."/>
            <person name="Boyd A."/>
            <person name="Carlson A."/>
            <person name="Copeland A."/>
            <person name="Coutinho P.M."/>
            <person name="de Vries R.P."/>
            <person name="Ferreira P."/>
            <person name="Findley K."/>
            <person name="Foster B."/>
            <person name="Gaskell J."/>
            <person name="Glotzer D."/>
            <person name="Gorecki P."/>
            <person name="Heitman J."/>
            <person name="Hesse C."/>
            <person name="Hori C."/>
            <person name="Igarashi K."/>
            <person name="Jurgens J.A."/>
            <person name="Kallen N."/>
            <person name="Kersten P."/>
            <person name="Kohler A."/>
            <person name="Kuees U."/>
            <person name="Kumar T.K.A."/>
            <person name="Kuo A."/>
            <person name="LaButti K."/>
            <person name="Larrondo L.F."/>
            <person name="Lindquist E."/>
            <person name="Ling A."/>
            <person name="Lombard V."/>
            <person name="Lucas S."/>
            <person name="Lundell T."/>
            <person name="Martin R."/>
            <person name="McLaughlin D.J."/>
            <person name="Morgenstern I."/>
            <person name="Morin E."/>
            <person name="Murat C."/>
            <person name="Nagy L.G."/>
            <person name="Nolan M."/>
            <person name="Ohm R.A."/>
            <person name="Patyshakuliyeva A."/>
            <person name="Rokas A."/>
            <person name="Ruiz-Duenas F.J."/>
            <person name="Sabat G."/>
            <person name="Salamov A."/>
            <person name="Samejima M."/>
            <person name="Schmutz J."/>
            <person name="Slot J.C."/>
            <person name="St John F."/>
            <person name="Stenlid J."/>
            <person name="Sun H."/>
            <person name="Sun S."/>
            <person name="Syed K."/>
            <person name="Tsang A."/>
            <person name="Wiebenga A."/>
            <person name="Young D."/>
            <person name="Pisabarro A."/>
            <person name="Eastwood D.C."/>
            <person name="Martin F."/>
            <person name="Cullen D."/>
            <person name="Grigoriev I.V."/>
            <person name="Hibbett D.S."/>
        </authorList>
    </citation>
    <scope>NUCLEOTIDE SEQUENCE [LARGE SCALE GENOMIC DNA]</scope>
    <source>
        <strain evidence="9">RWD-64-598 SS2</strain>
    </source>
</reference>
<evidence type="ECO:0000256" key="2">
    <source>
        <dbReference type="ARBA" id="ARBA00006730"/>
    </source>
</evidence>
<dbReference type="InterPro" id="IPR023209">
    <property type="entry name" value="DAO"/>
</dbReference>
<evidence type="ECO:0000313" key="9">
    <source>
        <dbReference type="Proteomes" id="UP000053558"/>
    </source>
</evidence>
<dbReference type="SUPFAM" id="SSF51971">
    <property type="entry name" value="Nucleotide-binding domain"/>
    <property type="match status" value="1"/>
</dbReference>
<feature type="binding site" evidence="6">
    <location>
        <position position="302"/>
    </location>
    <ligand>
        <name>D-dopa</name>
        <dbReference type="ChEBI" id="CHEBI:149689"/>
    </ligand>
</feature>
<dbReference type="Gene3D" id="3.40.50.720">
    <property type="entry name" value="NAD(P)-binding Rossmann-like Domain"/>
    <property type="match status" value="1"/>
</dbReference>
<keyword evidence="9" id="KW-1185">Reference proteome</keyword>
<dbReference type="OrthoDB" id="2015447at2759"/>
<dbReference type="OMA" id="GANWSPM"/>
<keyword evidence="3" id="KW-0285">Flavoprotein</keyword>
<comment type="cofactor">
    <cofactor evidence="1 6">
        <name>FAD</name>
        <dbReference type="ChEBI" id="CHEBI:57692"/>
    </cofactor>
</comment>
<dbReference type="KEGG" id="cput:CONPUDRAFT_115900"/>
<comment type="similarity">
    <text evidence="2">Belongs to the DAMOX/DASOX family.</text>
</comment>
<evidence type="ECO:0000256" key="1">
    <source>
        <dbReference type="ARBA" id="ARBA00001974"/>
    </source>
</evidence>
<evidence type="ECO:0000313" key="8">
    <source>
        <dbReference type="EMBL" id="EIW86971.1"/>
    </source>
</evidence>
<evidence type="ECO:0000256" key="4">
    <source>
        <dbReference type="ARBA" id="ARBA00022827"/>
    </source>
</evidence>
<evidence type="ECO:0000256" key="5">
    <source>
        <dbReference type="ARBA" id="ARBA00023002"/>
    </source>
</evidence>
<dbReference type="AlphaFoldDB" id="A0A5M3N7Y9"/>
<feature type="domain" description="FAD dependent oxidoreductase" evidence="7">
    <location>
        <begin position="8"/>
        <end position="360"/>
    </location>
</feature>
<dbReference type="GO" id="GO:0019478">
    <property type="term" value="P:D-amino acid catabolic process"/>
    <property type="evidence" value="ECO:0007669"/>
    <property type="project" value="TreeGrafter"/>
</dbReference>
<dbReference type="GO" id="GO:0003884">
    <property type="term" value="F:D-amino-acid oxidase activity"/>
    <property type="evidence" value="ECO:0007669"/>
    <property type="project" value="InterPro"/>
</dbReference>
<keyword evidence="4 6" id="KW-0274">FAD</keyword>
<dbReference type="GO" id="GO:0005737">
    <property type="term" value="C:cytoplasm"/>
    <property type="evidence" value="ECO:0007669"/>
    <property type="project" value="TreeGrafter"/>
</dbReference>
<evidence type="ECO:0000256" key="3">
    <source>
        <dbReference type="ARBA" id="ARBA00022630"/>
    </source>
</evidence>
<dbReference type="PANTHER" id="PTHR11530:SF30">
    <property type="entry name" value="FAD DEPENDENT OXIDOREDUCTASE DOMAIN-CONTAINING PROTEIN"/>
    <property type="match status" value="1"/>
</dbReference>
<keyword evidence="5" id="KW-0560">Oxidoreductase</keyword>
<dbReference type="PANTHER" id="PTHR11530">
    <property type="entry name" value="D-AMINO ACID OXIDASE"/>
    <property type="match status" value="1"/>
</dbReference>
<name>A0A5M3N7Y9_CONPW</name>
<proteinExistence type="inferred from homology"/>
<dbReference type="PIRSF" id="PIRSF000189">
    <property type="entry name" value="D-aa_oxidase"/>
    <property type="match status" value="1"/>
</dbReference>
<dbReference type="GeneID" id="19199186"/>
<dbReference type="RefSeq" id="XP_007763607.1">
    <property type="nucleotide sequence ID" value="XM_007765417.1"/>
</dbReference>
<dbReference type="Proteomes" id="UP000053558">
    <property type="component" value="Unassembled WGS sequence"/>
</dbReference>
<organism evidence="8 9">
    <name type="scientific">Coniophora puteana (strain RWD-64-598)</name>
    <name type="common">Brown rot fungus</name>
    <dbReference type="NCBI Taxonomy" id="741705"/>
    <lineage>
        <taxon>Eukaryota</taxon>
        <taxon>Fungi</taxon>
        <taxon>Dikarya</taxon>
        <taxon>Basidiomycota</taxon>
        <taxon>Agaricomycotina</taxon>
        <taxon>Agaricomycetes</taxon>
        <taxon>Agaricomycetidae</taxon>
        <taxon>Boletales</taxon>
        <taxon>Coniophorineae</taxon>
        <taxon>Coniophoraceae</taxon>
        <taxon>Coniophora</taxon>
    </lineage>
</organism>
<dbReference type="Gene3D" id="3.30.9.10">
    <property type="entry name" value="D-Amino Acid Oxidase, subunit A, domain 2"/>
    <property type="match status" value="1"/>
</dbReference>
<feature type="binding site" evidence="6">
    <location>
        <position position="171"/>
    </location>
    <ligand>
        <name>FAD</name>
        <dbReference type="ChEBI" id="CHEBI:57692"/>
    </ligand>
</feature>
<dbReference type="SUPFAM" id="SSF54373">
    <property type="entry name" value="FAD-linked reductases, C-terminal domain"/>
    <property type="match status" value="1"/>
</dbReference>
<dbReference type="GO" id="GO:0071949">
    <property type="term" value="F:FAD binding"/>
    <property type="evidence" value="ECO:0007669"/>
    <property type="project" value="InterPro"/>
</dbReference>
<evidence type="ECO:0000256" key="6">
    <source>
        <dbReference type="PIRSR" id="PIRSR000189-1"/>
    </source>
</evidence>
<accession>A0A5M3N7Y9</accession>
<evidence type="ECO:0000259" key="7">
    <source>
        <dbReference type="Pfam" id="PF01266"/>
    </source>
</evidence>
<feature type="binding site" evidence="6">
    <location>
        <position position="240"/>
    </location>
    <ligand>
        <name>D-dopa</name>
        <dbReference type="ChEBI" id="CHEBI:149689"/>
    </ligand>
</feature>
<sequence>MSQQQRSLVVLGAGVIGLTAAYLAATDEESSFKITVVARDMPEDMGSQGWASPWAGANWSPMPYGEEDARIARWEKQTFDKFWDMIPTGLVKLLPSSLYARRPETDSDGYARTLWWRDLVKNLHSIPADEIPKSCNIGLGFSTYSVNPSVYLPYLKQELVSRGVAFVKQHVRTIDELLPLTGPEGVLINASSLGSKSLIGVEDQNLFAIRGQTILVQCPGLDQFLQYEIEDHDAGEDATYIIPRPGGAPSDQVILGGVFQVGNWDTSVNMNTAKRIFDSCCKLAPILHSKETRVLSHNVGLRPARQGGPRVEAEWIGIPVTSTHSLLPWTALPENTPKKLLTVHVYGFGPGGYQNSWGACAEAISLLKQHIRQY</sequence>
<dbReference type="EMBL" id="JH711573">
    <property type="protein sequence ID" value="EIW86971.1"/>
    <property type="molecule type" value="Genomic_DNA"/>
</dbReference>
<gene>
    <name evidence="8" type="ORF">CONPUDRAFT_115900</name>
</gene>
<dbReference type="InterPro" id="IPR006076">
    <property type="entry name" value="FAD-dep_OxRdtase"/>
</dbReference>